<protein>
    <submittedName>
        <fullName evidence="3">LOW protein: E3 ubiquitin ligase-like protein</fullName>
    </submittedName>
</protein>
<feature type="compositionally biased region" description="Basic and acidic residues" evidence="2">
    <location>
        <begin position="708"/>
        <end position="722"/>
    </location>
</feature>
<organism evidence="3 4">
    <name type="scientific">Actinidia rufa</name>
    <dbReference type="NCBI Taxonomy" id="165716"/>
    <lineage>
        <taxon>Eukaryota</taxon>
        <taxon>Viridiplantae</taxon>
        <taxon>Streptophyta</taxon>
        <taxon>Embryophyta</taxon>
        <taxon>Tracheophyta</taxon>
        <taxon>Spermatophyta</taxon>
        <taxon>Magnoliopsida</taxon>
        <taxon>eudicotyledons</taxon>
        <taxon>Gunneridae</taxon>
        <taxon>Pentapetalae</taxon>
        <taxon>asterids</taxon>
        <taxon>Ericales</taxon>
        <taxon>Actinidiaceae</taxon>
        <taxon>Actinidia</taxon>
    </lineage>
</organism>
<feature type="region of interest" description="Disordered" evidence="2">
    <location>
        <begin position="120"/>
        <end position="139"/>
    </location>
</feature>
<dbReference type="Gene3D" id="6.10.250.1630">
    <property type="match status" value="1"/>
</dbReference>
<feature type="region of interest" description="Disordered" evidence="2">
    <location>
        <begin position="706"/>
        <end position="730"/>
    </location>
</feature>
<feature type="compositionally biased region" description="Low complexity" evidence="2">
    <location>
        <begin position="438"/>
        <end position="448"/>
    </location>
</feature>
<comment type="caution">
    <text evidence="3">The sequence shown here is derived from an EMBL/GenBank/DDBJ whole genome shotgun (WGS) entry which is preliminary data.</text>
</comment>
<feature type="compositionally biased region" description="Acidic residues" evidence="2">
    <location>
        <begin position="505"/>
        <end position="534"/>
    </location>
</feature>
<feature type="region of interest" description="Disordered" evidence="2">
    <location>
        <begin position="173"/>
        <end position="197"/>
    </location>
</feature>
<dbReference type="EMBL" id="BJWL01000003">
    <property type="protein sequence ID" value="GFY84962.1"/>
    <property type="molecule type" value="Genomic_DNA"/>
</dbReference>
<gene>
    <name evidence="3" type="ORF">Acr_03g0017360</name>
</gene>
<feature type="region of interest" description="Disordered" evidence="2">
    <location>
        <begin position="498"/>
        <end position="554"/>
    </location>
</feature>
<dbReference type="OrthoDB" id="8068875at2759"/>
<dbReference type="Pfam" id="PF14377">
    <property type="entry name" value="UBM"/>
    <property type="match status" value="3"/>
</dbReference>
<evidence type="ECO:0000256" key="1">
    <source>
        <dbReference type="ARBA" id="ARBA00022679"/>
    </source>
</evidence>
<dbReference type="InterPro" id="IPR025527">
    <property type="entry name" value="HUWE1/Rev1_UBM"/>
</dbReference>
<keyword evidence="1" id="KW-0808">Transferase</keyword>
<feature type="region of interest" description="Disordered" evidence="2">
    <location>
        <begin position="412"/>
        <end position="448"/>
    </location>
</feature>
<evidence type="ECO:0000313" key="3">
    <source>
        <dbReference type="EMBL" id="GFY84962.1"/>
    </source>
</evidence>
<dbReference type="GO" id="GO:0016740">
    <property type="term" value="F:transferase activity"/>
    <property type="evidence" value="ECO:0007669"/>
    <property type="project" value="UniProtKB-KW"/>
</dbReference>
<proteinExistence type="predicted"/>
<sequence>MVALLSLPRSCFFPGYDTLASAIIRHLLEDPQTLQTAMELEIRQTLSGNRHAGRVYPRTFLTSMAPVISRDPGVFLKAATAVCQLESSGGRTVVVLSKEKEKEKDKSKASGVEIASSNEYVKTTESSGHDAPVKSPKGQKKISANLAQVIDQLLEILLKYPSPKRDENCASSLPAMEVDEPGTKVKGKSKVDETRKIESDNLSDRSAALAKATFVLKLLGDILLMYVQAVGVILRRDSDICQFRGFNQLENPGHGGILHHVLHRLLPLSTDKNAGSDEWRSKLSEKASWFLVVLCGRSSEGRRRVINELVKALSSFSKLESNSSSISLLPDTRVLAFADLVYSILSKNSSSSNLPGSGCSPDIAKSMIDGGIIQSLTGVLQAIDLDHPDAPKLVNLILNALESLTRAANAIVEPNQNRSSQQDITDAADVSQQHIGTSQNQGDNDSNSNQFLEQEMRIDVEEPDSANPPMGLGIDFMREEIEGGVLNNRNQIAMTFHVENRADDDMGDEDDDMGDDGEDDEDDDEGEDEDEDIAADGTGLMSLADTDVEDHDEAGLRDEYNDDMVDEEDDDFHENRVIEVRWREALDGLDHLQVLGQPGAASGLIDVAAETFEGVNVDDLFGLRRPLGFERRRQTSGNSSRDMEPSTGSFDVAHFFMFDAPVLPYDHVPASLFGDRLGAAPPPPLTDFSAMEEQFISQFRSIAPEDTPAERQSHNSELHESQQSDVPLTNDSQLAVVVRSTGGQHPENDAETVHPETSQMVESVPHQEQGNPQVVEGNERLQECEPMSNVALSENDALNGPDNMEIGEGNRTVNEQDLGRNRSSATDCQSSTPTLLTSGFEISNPGDCLDSSVNGTQDVDMNSVAMEDNQVEQRLPSEVGADELLSGQNSLVAQDAIQIDQTSLNNETPNANGIDPTFLEALPEDLRAEVLASQQAQSAQVPTYALPSADDIDPEFLAALPPEIQAEVLAQQRAQRVAQQAEGQPVDMDNASIIATFPADLREEMQFCQHCPSPLLAEAQMLRDRVMSHYQAHSLFGTSHRLNTRRNGLGFDRQTVMDRGVGVTVGRRAFSALAEGFEVEGN</sequence>
<feature type="compositionally biased region" description="Polar residues" evidence="2">
    <location>
        <begin position="414"/>
        <end position="437"/>
    </location>
</feature>
<name>A0A7J0EF37_9ERIC</name>
<accession>A0A7J0EF37</accession>
<dbReference type="AlphaFoldDB" id="A0A7J0EF37"/>
<keyword evidence="4" id="KW-1185">Reference proteome</keyword>
<feature type="region of interest" description="Disordered" evidence="2">
    <location>
        <begin position="815"/>
        <end position="839"/>
    </location>
</feature>
<dbReference type="Proteomes" id="UP000585474">
    <property type="component" value="Unassembled WGS sequence"/>
</dbReference>
<evidence type="ECO:0000256" key="2">
    <source>
        <dbReference type="SAM" id="MobiDB-lite"/>
    </source>
</evidence>
<evidence type="ECO:0000313" key="4">
    <source>
        <dbReference type="Proteomes" id="UP000585474"/>
    </source>
</evidence>
<reference evidence="3 4" key="1">
    <citation type="submission" date="2019-07" db="EMBL/GenBank/DDBJ databases">
        <title>De Novo Assembly of kiwifruit Actinidia rufa.</title>
        <authorList>
            <person name="Sugita-Konishi S."/>
            <person name="Sato K."/>
            <person name="Mori E."/>
            <person name="Abe Y."/>
            <person name="Kisaki G."/>
            <person name="Hamano K."/>
            <person name="Suezawa K."/>
            <person name="Otani M."/>
            <person name="Fukuda T."/>
            <person name="Manabe T."/>
            <person name="Gomi K."/>
            <person name="Tabuchi M."/>
            <person name="Akimitsu K."/>
            <person name="Kataoka I."/>
        </authorList>
    </citation>
    <scope>NUCLEOTIDE SEQUENCE [LARGE SCALE GENOMIC DNA]</scope>
    <source>
        <strain evidence="4">cv. Fuchu</strain>
    </source>
</reference>